<protein>
    <submittedName>
        <fullName evidence="2">Sugar phosphate isomerase/epimerase</fullName>
    </submittedName>
</protein>
<dbReference type="Gene3D" id="3.20.20.150">
    <property type="entry name" value="Divalent-metal-dependent TIM barrel enzymes"/>
    <property type="match status" value="1"/>
</dbReference>
<dbReference type="InterPro" id="IPR050312">
    <property type="entry name" value="IolE/XylAMocC-like"/>
</dbReference>
<feature type="domain" description="Xylose isomerase-like TIM barrel" evidence="1">
    <location>
        <begin position="22"/>
        <end position="249"/>
    </location>
</feature>
<dbReference type="SUPFAM" id="SSF51658">
    <property type="entry name" value="Xylose isomerase-like"/>
    <property type="match status" value="1"/>
</dbReference>
<dbReference type="EMBL" id="FMKA01000023">
    <property type="protein sequence ID" value="SCP98615.1"/>
    <property type="molecule type" value="Genomic_DNA"/>
</dbReference>
<dbReference type="Proteomes" id="UP000199315">
    <property type="component" value="Unassembled WGS sequence"/>
</dbReference>
<evidence type="ECO:0000313" key="3">
    <source>
        <dbReference type="Proteomes" id="UP000199315"/>
    </source>
</evidence>
<name>A0A1D3TWL9_9FIRM</name>
<evidence type="ECO:0000259" key="1">
    <source>
        <dbReference type="Pfam" id="PF01261"/>
    </source>
</evidence>
<dbReference type="GO" id="GO:0016853">
    <property type="term" value="F:isomerase activity"/>
    <property type="evidence" value="ECO:0007669"/>
    <property type="project" value="UniProtKB-KW"/>
</dbReference>
<dbReference type="InterPro" id="IPR013022">
    <property type="entry name" value="Xyl_isomerase-like_TIM-brl"/>
</dbReference>
<organism evidence="2 3">
    <name type="scientific">Anaerobium acetethylicum</name>
    <dbReference type="NCBI Taxonomy" id="1619234"/>
    <lineage>
        <taxon>Bacteria</taxon>
        <taxon>Bacillati</taxon>
        <taxon>Bacillota</taxon>
        <taxon>Clostridia</taxon>
        <taxon>Lachnospirales</taxon>
        <taxon>Lachnospiraceae</taxon>
        <taxon>Anaerobium</taxon>
    </lineage>
</organism>
<reference evidence="2 3" key="1">
    <citation type="submission" date="2016-09" db="EMBL/GenBank/DDBJ databases">
        <authorList>
            <person name="Capua I."/>
            <person name="De Benedictis P."/>
            <person name="Joannis T."/>
            <person name="Lombin L.H."/>
            <person name="Cattoli G."/>
        </authorList>
    </citation>
    <scope>NUCLEOTIDE SEQUENCE [LARGE SCALE GENOMIC DNA]</scope>
    <source>
        <strain evidence="2 3">GluBS11</strain>
    </source>
</reference>
<dbReference type="InterPro" id="IPR036237">
    <property type="entry name" value="Xyl_isomerase-like_sf"/>
</dbReference>
<dbReference type="RefSeq" id="WP_091235687.1">
    <property type="nucleotide sequence ID" value="NZ_FMKA01000023.1"/>
</dbReference>
<accession>A0A1D3TWL9</accession>
<keyword evidence="2" id="KW-0413">Isomerase</keyword>
<dbReference type="STRING" id="1619234.SAMN05421730_102330"/>
<dbReference type="Pfam" id="PF01261">
    <property type="entry name" value="AP_endonuc_2"/>
    <property type="match status" value="1"/>
</dbReference>
<dbReference type="OrthoDB" id="1780656at2"/>
<keyword evidence="3" id="KW-1185">Reference proteome</keyword>
<proteinExistence type="predicted"/>
<dbReference type="PANTHER" id="PTHR12110:SF21">
    <property type="entry name" value="XYLOSE ISOMERASE-LIKE TIM BARREL DOMAIN-CONTAINING PROTEIN"/>
    <property type="match status" value="1"/>
</dbReference>
<dbReference type="AlphaFoldDB" id="A0A1D3TWL9"/>
<dbReference type="PANTHER" id="PTHR12110">
    <property type="entry name" value="HYDROXYPYRUVATE ISOMERASE"/>
    <property type="match status" value="1"/>
</dbReference>
<evidence type="ECO:0000313" key="2">
    <source>
        <dbReference type="EMBL" id="SCP98615.1"/>
    </source>
</evidence>
<sequence length="273" mass="31521">MEKIKIGAVAWGLPGAGYYAPRIARAAGLDGIQLELGSYEMGYPLAQELVRKSYIEEGEKYNIAYPAIVLNDVMEHEFINGKDTKNTKIALEQIEIAVETADKMNIRKIMIPNFLKNLITEEQHVENTIETLQFACGVAKKKGIDILTENALDWRRQREVMEKVGHSNLKVHFDTQNFKYNFDMDQCEQLENLFDLMDNQLHTKDGIQFPGGKLLGEGNTLFYDQMKFLKEHHFEGWIIIENYYNMYPLRNDMIAQAQNLITDIQTIKKCFLN</sequence>
<gene>
    <name evidence="2" type="ORF">SAMN05421730_102330</name>
</gene>